<sequence>MHTLQLFVIGFILLPLLIDGLPFFHRGRPRGGMLGSPAQRLRRPFHRHKSPSDELWYTQQLDHFNPADTRTWQQRFFVNSDHWKQGGPVFIQIGGEGPADPIWMTEGQWINYAKTHGAICVMLEHRFYGKSHPTEDLSVDNLSYLTSEQALADLATFRQFFNGKYQIAEETKWISFGGSYPGSLSAWFRLKYPHLVHGAISASSPMTALTDFSDYLVVVRNSLATYDEKCNDVTSSTIKIMQDMITSSSGRTALQKAFRLCDPIDTQNDVDNFFQTVTGNFEGVVQYNKDNRAFEGARATNITIDVICKAMLNESQPDLLQRMVDVNNMLLQAYSQSCLDAGYMSMINQLRNTSWTAPSSEGGRQWTYQTCVEFGFFQSSNSPQQPFGNNFPAEFFVQQCADIFGPKFNDNLLERGINFTNAFYGAEHFDGSRVLFVNGAIDPWHALSFTKNPPNNNTAIFLASTAHCADMYPDAEWDPPELRQARQTISDTIGRWHEDMEHETLQRRSMATIKNMGTNDLHLSYSQIKFHFAFLSGVNSYSQIIAAFRAQGDLTEDQSNILPVLQNTLGISRERHTAEIKRALYDEQLAEIATSINSSCDTDNWEVEAGNNCPTVVHRPPDTNNVQLAEQVLQTTPPSSIIQHKKQFTKANLNHDLQQLLNDEKRYNGIINATQQQQTQTNTVTKPNFNNTDISTSKVVRLVRAKQVTKPKTSLDTLIEVVQKELLRVNGQSHSIPLPSSSSSPLQIRSFSSPKLQNRISQSNINPHRSYISSILPSSHPASLTSQSNHSFKITRKRGLPNYNAVKRLSSFQQRNRSFTNDEDDNDYAEYHHLEDGPENIEDIVRDVVDALVAKTIVNTAPYVVNMLTAIPNHRNGSSTESKFATSTVNAFNTSTTKSQGTMSKSDYYRNDFTVLSSTTNDLRHSVQQTSPLKSQSASSSQQQPQLHHPQLIIQPTAGAPLSTVQGATTPTLFVTPRILNFQTVVPKPTANIQIGNTKIILVSPSNITQHLPHSTTPIPSTTTPIIQQQQQQQQSSPVKVVKFTTTNNNNSNNTNSLAARSTNLPLNTTQTSTLTLPKNVQIVIPSQSPSTIQLTRPHNDDANKSLPTTIRPITTVPVTLTTCTVDQIPQAAQEVTISASPTSSPPSTANTSDMQQQQTSLGTQTNVLHSNTTDHSHTGSTVGKLRRRSSSSILIDKPVGKILLPIAKFLPIYSTISSNDHILNADNPGSSSVVLQQQQQSSPSVLNVTTARTSPTNDEMIKSVAVNFQSQPQQIQRPPSTHGPMIYRMTSVNPNVPVFRVRATTAPTSTTVLNKSIKTDPKPISVATTSSMCYEPKSTHNPSTAGGSVSVLACFKTTKKRNKERAIMPRPSATDLNDAPNDLQQRSSTPANSNNLSMVLTSDISNSNSSPDYRQHVCLVQQTSLSSTFSDDIPSNVLSLSSHEQTNDTATSSSNSIPIARNHSMEINSIKGITTPNVSRSSSPLHSTPKPFTEDKSMQCINQNSTKEYDPMETTTDSEPKKRYNHDDSWTVIADSLLRDILTHDVFHTFDGDCQQNLSTEFTLIQTNLASGKILSKDALINSVLDVKRKVFDNDSLKASEDNLDKLFQYFQTELAERCDETNESKRFRQE</sequence>
<feature type="compositionally biased region" description="Polar residues" evidence="8">
    <location>
        <begin position="1383"/>
        <end position="1397"/>
    </location>
</feature>
<evidence type="ECO:0000256" key="8">
    <source>
        <dbReference type="SAM" id="MobiDB-lite"/>
    </source>
</evidence>
<keyword evidence="6" id="KW-0325">Glycoprotein</keyword>
<dbReference type="SMART" id="SM01191">
    <property type="entry name" value="ENT"/>
    <property type="match status" value="1"/>
</dbReference>
<organism evidence="11 12">
    <name type="scientific">Adineta ricciae</name>
    <name type="common">Rotifer</name>
    <dbReference type="NCBI Taxonomy" id="249248"/>
    <lineage>
        <taxon>Eukaryota</taxon>
        <taxon>Metazoa</taxon>
        <taxon>Spiralia</taxon>
        <taxon>Gnathifera</taxon>
        <taxon>Rotifera</taxon>
        <taxon>Eurotatoria</taxon>
        <taxon>Bdelloidea</taxon>
        <taxon>Adinetida</taxon>
        <taxon>Adinetidae</taxon>
        <taxon>Adineta</taxon>
    </lineage>
</organism>
<keyword evidence="5" id="KW-0378">Hydrolase</keyword>
<reference evidence="11" key="1">
    <citation type="submission" date="2021-02" db="EMBL/GenBank/DDBJ databases">
        <authorList>
            <person name="Nowell W R."/>
        </authorList>
    </citation>
    <scope>NUCLEOTIDE SEQUENCE</scope>
</reference>
<name>A0A814TEL1_ADIRI</name>
<dbReference type="Gene3D" id="1.20.120.980">
    <property type="entry name" value="Serine carboxypeptidase S28, SKS domain"/>
    <property type="match status" value="1"/>
</dbReference>
<feature type="compositionally biased region" description="Low complexity" evidence="8">
    <location>
        <begin position="733"/>
        <end position="754"/>
    </location>
</feature>
<feature type="domain" description="ENT" evidence="10">
    <location>
        <begin position="529"/>
        <end position="616"/>
    </location>
</feature>
<dbReference type="EMBL" id="CAJNOR010001541">
    <property type="protein sequence ID" value="CAF1160787.1"/>
    <property type="molecule type" value="Genomic_DNA"/>
</dbReference>
<keyword evidence="12" id="KW-1185">Reference proteome</keyword>
<dbReference type="Gene3D" id="3.40.50.1820">
    <property type="entry name" value="alpha/beta hydrolase"/>
    <property type="match status" value="1"/>
</dbReference>
<dbReference type="Pfam" id="PF05577">
    <property type="entry name" value="Peptidase_S28"/>
    <property type="match status" value="1"/>
</dbReference>
<evidence type="ECO:0000259" key="10">
    <source>
        <dbReference type="PROSITE" id="PS51138"/>
    </source>
</evidence>
<dbReference type="GO" id="GO:0005634">
    <property type="term" value="C:nucleus"/>
    <property type="evidence" value="ECO:0007669"/>
    <property type="project" value="UniProtKB-SubCell"/>
</dbReference>
<evidence type="ECO:0000256" key="6">
    <source>
        <dbReference type="ARBA" id="ARBA00023180"/>
    </source>
</evidence>
<dbReference type="InterPro" id="IPR036142">
    <property type="entry name" value="ENT_dom-like_sf"/>
</dbReference>
<dbReference type="Proteomes" id="UP000663828">
    <property type="component" value="Unassembled WGS sequence"/>
</dbReference>
<dbReference type="GO" id="GO:0008239">
    <property type="term" value="F:dipeptidyl-peptidase activity"/>
    <property type="evidence" value="ECO:0007669"/>
    <property type="project" value="TreeGrafter"/>
</dbReference>
<evidence type="ECO:0000256" key="9">
    <source>
        <dbReference type="SAM" id="SignalP"/>
    </source>
</evidence>
<dbReference type="PANTHER" id="PTHR11010:SF117">
    <property type="entry name" value="SERINE PROTEASE 16"/>
    <property type="match status" value="1"/>
</dbReference>
<dbReference type="InterPro" id="IPR042269">
    <property type="entry name" value="Ser_carbopepase_S28_SKS"/>
</dbReference>
<evidence type="ECO:0000313" key="12">
    <source>
        <dbReference type="Proteomes" id="UP000663828"/>
    </source>
</evidence>
<feature type="region of interest" description="Disordered" evidence="8">
    <location>
        <begin position="1475"/>
        <end position="1496"/>
    </location>
</feature>
<comment type="caution">
    <text evidence="11">The sequence shown here is derived from an EMBL/GenBank/DDBJ whole genome shotgun (WGS) entry which is preliminary data.</text>
</comment>
<dbReference type="Gene3D" id="1.10.1240.40">
    <property type="entry name" value="ENT domain"/>
    <property type="match status" value="1"/>
</dbReference>
<dbReference type="InterPro" id="IPR008758">
    <property type="entry name" value="Peptidase_S28"/>
</dbReference>
<feature type="region of interest" description="Disordered" evidence="8">
    <location>
        <begin position="1361"/>
        <end position="1397"/>
    </location>
</feature>
<dbReference type="PANTHER" id="PTHR11010">
    <property type="entry name" value="PROTEASE S28 PRO-X CARBOXYPEPTIDASE-RELATED"/>
    <property type="match status" value="1"/>
</dbReference>
<evidence type="ECO:0000256" key="1">
    <source>
        <dbReference type="ARBA" id="ARBA00004123"/>
    </source>
</evidence>
<evidence type="ECO:0000256" key="2">
    <source>
        <dbReference type="ARBA" id="ARBA00011079"/>
    </source>
</evidence>
<protein>
    <recommendedName>
        <fullName evidence="10">ENT domain-containing protein</fullName>
    </recommendedName>
</protein>
<feature type="region of interest" description="Disordered" evidence="8">
    <location>
        <begin position="1136"/>
        <end position="1188"/>
    </location>
</feature>
<comment type="similarity">
    <text evidence="2">Belongs to the peptidase S28 family.</text>
</comment>
<feature type="compositionally biased region" description="Polar residues" evidence="8">
    <location>
        <begin position="1475"/>
        <end position="1487"/>
    </location>
</feature>
<feature type="chain" id="PRO_5032758767" description="ENT domain-containing protein" evidence="9">
    <location>
        <begin position="21"/>
        <end position="1632"/>
    </location>
</feature>
<feature type="signal peptide" evidence="9">
    <location>
        <begin position="1"/>
        <end position="20"/>
    </location>
</feature>
<dbReference type="GO" id="GO:0006508">
    <property type="term" value="P:proteolysis"/>
    <property type="evidence" value="ECO:0007669"/>
    <property type="project" value="UniProtKB-KW"/>
</dbReference>
<dbReference type="FunFam" id="1.20.120.980:FF:000003">
    <property type="entry name" value="Serine protease 16"/>
    <property type="match status" value="1"/>
</dbReference>
<keyword evidence="4 9" id="KW-0732">Signal</keyword>
<proteinExistence type="inferred from homology"/>
<evidence type="ECO:0000256" key="5">
    <source>
        <dbReference type="ARBA" id="ARBA00022801"/>
    </source>
</evidence>
<accession>A0A814TEL1</accession>
<dbReference type="SUPFAM" id="SSF158639">
    <property type="entry name" value="ENT-like"/>
    <property type="match status" value="1"/>
</dbReference>
<evidence type="ECO:0000313" key="11">
    <source>
        <dbReference type="EMBL" id="CAF1160787.1"/>
    </source>
</evidence>
<keyword evidence="3" id="KW-0645">Protease</keyword>
<dbReference type="InterPro" id="IPR029058">
    <property type="entry name" value="AB_hydrolase_fold"/>
</dbReference>
<dbReference type="GO" id="GO:0070008">
    <property type="term" value="F:serine-type exopeptidase activity"/>
    <property type="evidence" value="ECO:0007669"/>
    <property type="project" value="InterPro"/>
</dbReference>
<dbReference type="PROSITE" id="PS51138">
    <property type="entry name" value="ENT"/>
    <property type="match status" value="1"/>
</dbReference>
<feature type="compositionally biased region" description="Polar residues" evidence="8">
    <location>
        <begin position="1154"/>
        <end position="1172"/>
    </location>
</feature>
<evidence type="ECO:0000256" key="3">
    <source>
        <dbReference type="ARBA" id="ARBA00022670"/>
    </source>
</evidence>
<gene>
    <name evidence="11" type="ORF">XAT740_LOCUS21469</name>
</gene>
<evidence type="ECO:0000256" key="4">
    <source>
        <dbReference type="ARBA" id="ARBA00022729"/>
    </source>
</evidence>
<feature type="compositionally biased region" description="Low complexity" evidence="8">
    <location>
        <begin position="1139"/>
        <end position="1153"/>
    </location>
</feature>
<feature type="compositionally biased region" description="Low complexity" evidence="8">
    <location>
        <begin position="929"/>
        <end position="948"/>
    </location>
</feature>
<feature type="region of interest" description="Disordered" evidence="8">
    <location>
        <begin position="733"/>
        <end position="757"/>
    </location>
</feature>
<evidence type="ECO:0000256" key="7">
    <source>
        <dbReference type="ARBA" id="ARBA00023242"/>
    </source>
</evidence>
<dbReference type="InterPro" id="IPR005491">
    <property type="entry name" value="ENT_dom"/>
</dbReference>
<keyword evidence="7" id="KW-0539">Nucleus</keyword>
<dbReference type="SUPFAM" id="SSF53474">
    <property type="entry name" value="alpha/beta-Hydrolases"/>
    <property type="match status" value="1"/>
</dbReference>
<dbReference type="Pfam" id="PF03735">
    <property type="entry name" value="ENT"/>
    <property type="match status" value="1"/>
</dbReference>
<comment type="subcellular location">
    <subcellularLocation>
        <location evidence="1">Nucleus</location>
    </subcellularLocation>
</comment>
<feature type="region of interest" description="Disordered" evidence="8">
    <location>
        <begin position="924"/>
        <end position="948"/>
    </location>
</feature>